<reference evidence="1 2" key="1">
    <citation type="submission" date="2018-11" db="EMBL/GenBank/DDBJ databases">
        <authorList>
            <consortium name="Pathogen Informatics"/>
        </authorList>
    </citation>
    <scope>NUCLEOTIDE SEQUENCE [LARGE SCALE GENOMIC DNA]</scope>
</reference>
<evidence type="ECO:0000313" key="2">
    <source>
        <dbReference type="Proteomes" id="UP000270924"/>
    </source>
</evidence>
<dbReference type="EMBL" id="UYWW01006687">
    <property type="protein sequence ID" value="VDM14872.1"/>
    <property type="molecule type" value="Genomic_DNA"/>
</dbReference>
<sequence length="88" mass="9842">MRYSRLLGRIEQIPSETTHIDGNGTTTTITWMNDTGISVCSANIPTIGNQNNNALSNMLKRSSDLLIDGVGYEKRVKLEQNHQEDHKV</sequence>
<accession>A0A3P7FWV4</accession>
<dbReference type="InParanoid" id="A0A3P7FWV4"/>
<keyword evidence="2" id="KW-1185">Reference proteome</keyword>
<proteinExistence type="predicted"/>
<dbReference type="Proteomes" id="UP000270924">
    <property type="component" value="Unassembled WGS sequence"/>
</dbReference>
<dbReference type="AlphaFoldDB" id="A0A3P7FWV4"/>
<name>A0A3P7FWV4_WUCBA</name>
<evidence type="ECO:0000313" key="1">
    <source>
        <dbReference type="EMBL" id="VDM14872.1"/>
    </source>
</evidence>
<organism evidence="1 2">
    <name type="scientific">Wuchereria bancrofti</name>
    <dbReference type="NCBI Taxonomy" id="6293"/>
    <lineage>
        <taxon>Eukaryota</taxon>
        <taxon>Metazoa</taxon>
        <taxon>Ecdysozoa</taxon>
        <taxon>Nematoda</taxon>
        <taxon>Chromadorea</taxon>
        <taxon>Rhabditida</taxon>
        <taxon>Spirurina</taxon>
        <taxon>Spiruromorpha</taxon>
        <taxon>Filarioidea</taxon>
        <taxon>Onchocercidae</taxon>
        <taxon>Wuchereria</taxon>
    </lineage>
</organism>
<protein>
    <submittedName>
        <fullName evidence="1">Uncharacterized protein</fullName>
    </submittedName>
</protein>
<gene>
    <name evidence="1" type="ORF">WBA_LOCUS8258</name>
</gene>